<organism evidence="4 5">
    <name type="scientific">Gluconobacter cerinus</name>
    <dbReference type="NCBI Taxonomy" id="38307"/>
    <lineage>
        <taxon>Bacteria</taxon>
        <taxon>Pseudomonadati</taxon>
        <taxon>Pseudomonadota</taxon>
        <taxon>Alphaproteobacteria</taxon>
        <taxon>Acetobacterales</taxon>
        <taxon>Acetobacteraceae</taxon>
        <taxon>Gluconobacter</taxon>
    </lineage>
</organism>
<dbReference type="Proteomes" id="UP000077786">
    <property type="component" value="Unassembled WGS sequence"/>
</dbReference>
<dbReference type="PATRIC" id="fig|38307.3.peg.2144"/>
<reference evidence="4 5" key="1">
    <citation type="submission" date="2016-03" db="EMBL/GenBank/DDBJ databases">
        <title>Draft genome sequence of Gluconobacter cerinus strain CECT 9110.</title>
        <authorList>
            <person name="Sainz F."/>
            <person name="Mas A."/>
            <person name="Torija M.J."/>
        </authorList>
    </citation>
    <scope>NUCLEOTIDE SEQUENCE [LARGE SCALE GENOMIC DNA]</scope>
    <source>
        <strain evidence="4 5">CECT 9110</strain>
    </source>
</reference>
<dbReference type="PANTHER" id="PTHR30413:SF10">
    <property type="entry name" value="CAPSULE POLYSACCHARIDE EXPORT INNER-MEMBRANE PROTEIN CTRC"/>
    <property type="match status" value="1"/>
</dbReference>
<evidence type="ECO:0000313" key="5">
    <source>
        <dbReference type="Proteomes" id="UP000077786"/>
    </source>
</evidence>
<evidence type="ECO:0000256" key="3">
    <source>
        <dbReference type="SAM" id="Phobius"/>
    </source>
</evidence>
<name>A0A1B6VJV1_9PROT</name>
<accession>A0A1B6VJV1</accession>
<feature type="transmembrane region" description="Helical" evidence="3">
    <location>
        <begin position="261"/>
        <end position="283"/>
    </location>
</feature>
<dbReference type="OrthoDB" id="9796017at2"/>
<comment type="caution">
    <text evidence="4">The sequence shown here is derived from an EMBL/GenBank/DDBJ whole genome shotgun (WGS) entry which is preliminary data.</text>
</comment>
<feature type="transmembrane region" description="Helical" evidence="3">
    <location>
        <begin position="209"/>
        <end position="226"/>
    </location>
</feature>
<dbReference type="GO" id="GO:0015920">
    <property type="term" value="P:lipopolysaccharide transport"/>
    <property type="evidence" value="ECO:0007669"/>
    <property type="project" value="TreeGrafter"/>
</dbReference>
<feature type="transmembrane region" description="Helical" evidence="3">
    <location>
        <begin position="139"/>
        <end position="171"/>
    </location>
</feature>
<comment type="similarity">
    <text evidence="1">Belongs to the ABC-2 integral membrane protein family.</text>
</comment>
<evidence type="ECO:0000256" key="1">
    <source>
        <dbReference type="ARBA" id="ARBA00007783"/>
    </source>
</evidence>
<protein>
    <submittedName>
        <fullName evidence="4">Sugar ABC transporter permease</fullName>
    </submittedName>
</protein>
<feature type="transmembrane region" description="Helical" evidence="3">
    <location>
        <begin position="71"/>
        <end position="92"/>
    </location>
</feature>
<sequence length="293" mass="32927">MNSSSPAPKEPEMQRLPKHDLSPLKFDQRRGSPAARAWDDFRGACKLWRLGVMLGWLDIKLRYRGSALGPFWLTITSAIMVASMGVLYSRLFHQDMKVYLPFLALSLTLWQTGLSSLLQESCTSFLDAESIIRSSRLPLLLQAIRVVVRNAIVFAHNIIVPVGVFVIYHVWPGSTALLALPSLLLWGLDGFAACMLLGSLCARFRDVPPIIGALLQIVFYVTPVIWQPQQLAGKARYLLYNPFYALLEVVRAPLLGHIPSIGVWLVALLTSAVFWVIAIWAFVRVRSRLVFWI</sequence>
<dbReference type="EMBL" id="LUTU01000008">
    <property type="protein sequence ID" value="OAJ67474.1"/>
    <property type="molecule type" value="Genomic_DNA"/>
</dbReference>
<keyword evidence="3" id="KW-0472">Membrane</keyword>
<dbReference type="AlphaFoldDB" id="A0A1B6VJV1"/>
<keyword evidence="3" id="KW-0812">Transmembrane</keyword>
<keyword evidence="3" id="KW-1133">Transmembrane helix</keyword>
<dbReference type="PANTHER" id="PTHR30413">
    <property type="entry name" value="INNER MEMBRANE TRANSPORT PERMEASE"/>
    <property type="match status" value="1"/>
</dbReference>
<dbReference type="RefSeq" id="WP_064274751.1">
    <property type="nucleotide sequence ID" value="NZ_LUTU01000008.1"/>
</dbReference>
<evidence type="ECO:0000313" key="4">
    <source>
        <dbReference type="EMBL" id="OAJ67474.1"/>
    </source>
</evidence>
<proteinExistence type="inferred from homology"/>
<evidence type="ECO:0000256" key="2">
    <source>
        <dbReference type="ARBA" id="ARBA00022448"/>
    </source>
</evidence>
<gene>
    <name evidence="4" type="ORF">A0123_02074</name>
</gene>
<keyword evidence="2" id="KW-0813">Transport</keyword>
<feature type="transmembrane region" description="Helical" evidence="3">
    <location>
        <begin position="183"/>
        <end position="202"/>
    </location>
</feature>